<feature type="transmembrane region" description="Helical" evidence="1">
    <location>
        <begin position="250"/>
        <end position="271"/>
    </location>
</feature>
<dbReference type="KEGG" id="erz:ER308_09060"/>
<dbReference type="RefSeq" id="WP_131154679.1">
    <property type="nucleotide sequence ID" value="NZ_CP036402.1"/>
</dbReference>
<dbReference type="OrthoDB" id="2717873at2"/>
<keyword evidence="1" id="KW-0812">Transmembrane</keyword>
<evidence type="ECO:0000313" key="2">
    <source>
        <dbReference type="EMBL" id="QBI19682.1"/>
    </source>
</evidence>
<evidence type="ECO:0000313" key="3">
    <source>
        <dbReference type="Proteomes" id="UP000291469"/>
    </source>
</evidence>
<dbReference type="AlphaFoldDB" id="A0A411YEY6"/>
<sequence length="364" mass="36841">MAERWTGAGVGAVDREPGAGTEGAAFAITRTTALLIAVGVWSVLNLVAGTAWAMGATGYPFVADPASPFDPLLAGLSAPLGAAAVATVGAVSLLAALAGGLVRRPGPVATAVVALLALASAATLLIVPGIRVLAAVAYTPLLLLGAPFDWPQGASLAIVWPWPVTYEALALTGGLLSAFAAAAVRRRATDGSPHPVPQATAATARRWGRRAVAVAVAVPLAYAATRYAWALGLPLGISDEVHREGQATGLWLQGAALASLAVAGAGLTLGLHQSWGETVPRWIPGLGGKTVPPTAATVPAFVVAALVTMAGLSFVRLHLAGAFDDFFAGTSWAVLGPELLWPVWGASLATAALAYHTRRQHPRG</sequence>
<organism evidence="2 3">
    <name type="scientific">Egibacter rhizosphaerae</name>
    <dbReference type="NCBI Taxonomy" id="1670831"/>
    <lineage>
        <taxon>Bacteria</taxon>
        <taxon>Bacillati</taxon>
        <taxon>Actinomycetota</taxon>
        <taxon>Nitriliruptoria</taxon>
        <taxon>Egibacterales</taxon>
        <taxon>Egibacteraceae</taxon>
        <taxon>Egibacter</taxon>
    </lineage>
</organism>
<accession>A0A411YEY6</accession>
<reference evidence="2 3" key="1">
    <citation type="submission" date="2019-01" db="EMBL/GenBank/DDBJ databases">
        <title>Egibacter rhizosphaerae EGI 80759T.</title>
        <authorList>
            <person name="Chen D.-D."/>
            <person name="Tian Y."/>
            <person name="Jiao J.-Y."/>
            <person name="Zhang X.-T."/>
            <person name="Zhang Y.-G."/>
            <person name="Zhang Y."/>
            <person name="Xiao M."/>
            <person name="Shu W.-S."/>
            <person name="Li W.-J."/>
        </authorList>
    </citation>
    <scope>NUCLEOTIDE SEQUENCE [LARGE SCALE GENOMIC DNA]</scope>
    <source>
        <strain evidence="2 3">EGI 80759</strain>
    </source>
</reference>
<keyword evidence="1" id="KW-0472">Membrane</keyword>
<dbReference type="Proteomes" id="UP000291469">
    <property type="component" value="Chromosome"/>
</dbReference>
<proteinExistence type="predicted"/>
<feature type="transmembrane region" description="Helical" evidence="1">
    <location>
        <begin position="111"/>
        <end position="144"/>
    </location>
</feature>
<dbReference type="EMBL" id="CP036402">
    <property type="protein sequence ID" value="QBI19682.1"/>
    <property type="molecule type" value="Genomic_DNA"/>
</dbReference>
<protein>
    <submittedName>
        <fullName evidence="2">Uncharacterized protein</fullName>
    </submittedName>
</protein>
<keyword evidence="3" id="KW-1185">Reference proteome</keyword>
<feature type="transmembrane region" description="Helical" evidence="1">
    <location>
        <begin position="211"/>
        <end position="230"/>
    </location>
</feature>
<feature type="transmembrane region" description="Helical" evidence="1">
    <location>
        <begin position="164"/>
        <end position="184"/>
    </location>
</feature>
<feature type="transmembrane region" description="Helical" evidence="1">
    <location>
        <begin position="33"/>
        <end position="54"/>
    </location>
</feature>
<evidence type="ECO:0000256" key="1">
    <source>
        <dbReference type="SAM" id="Phobius"/>
    </source>
</evidence>
<feature type="transmembrane region" description="Helical" evidence="1">
    <location>
        <begin position="298"/>
        <end position="319"/>
    </location>
</feature>
<feature type="transmembrane region" description="Helical" evidence="1">
    <location>
        <begin position="74"/>
        <end position="99"/>
    </location>
</feature>
<name>A0A411YEY6_9ACTN</name>
<keyword evidence="1" id="KW-1133">Transmembrane helix</keyword>
<gene>
    <name evidence="2" type="ORF">ER308_09060</name>
</gene>
<feature type="transmembrane region" description="Helical" evidence="1">
    <location>
        <begin position="339"/>
        <end position="357"/>
    </location>
</feature>